<evidence type="ECO:0000256" key="3">
    <source>
        <dbReference type="ARBA" id="ARBA00022622"/>
    </source>
</evidence>
<evidence type="ECO:0000256" key="8">
    <source>
        <dbReference type="ARBA" id="ARBA00023288"/>
    </source>
</evidence>
<keyword evidence="8" id="KW-0449">Lipoprotein</keyword>
<evidence type="ECO:0000256" key="10">
    <source>
        <dbReference type="SAM" id="Phobius"/>
    </source>
</evidence>
<reference evidence="12 13" key="1">
    <citation type="journal article" date="2007" name="Nature">
        <title>Genome of the marsupial Monodelphis domestica reveals innovation in non-coding sequences.</title>
        <authorList>
            <person name="Mikkelsen T.S."/>
            <person name="Wakefield M.J."/>
            <person name="Aken B."/>
            <person name="Amemiya C.T."/>
            <person name="Chang J.L."/>
            <person name="Duke S."/>
            <person name="Garber M."/>
            <person name="Gentles A.J."/>
            <person name="Goodstadt L."/>
            <person name="Heger A."/>
            <person name="Jurka J."/>
            <person name="Kamal M."/>
            <person name="Mauceli E."/>
            <person name="Searle S.M."/>
            <person name="Sharpe T."/>
            <person name="Baker M.L."/>
            <person name="Batzer M.A."/>
            <person name="Benos P.V."/>
            <person name="Belov K."/>
            <person name="Clamp M."/>
            <person name="Cook A."/>
            <person name="Cuff J."/>
            <person name="Das R."/>
            <person name="Davidow L."/>
            <person name="Deakin J.E."/>
            <person name="Fazzari M.J."/>
            <person name="Glass J.L."/>
            <person name="Grabherr M."/>
            <person name="Greally J.M."/>
            <person name="Gu W."/>
            <person name="Hore T.A."/>
            <person name="Huttley G.A."/>
            <person name="Kleber M."/>
            <person name="Jirtle R.L."/>
            <person name="Koina E."/>
            <person name="Lee J.T."/>
            <person name="Mahony S."/>
            <person name="Marra M.A."/>
            <person name="Miller R.D."/>
            <person name="Nicholls R.D."/>
            <person name="Oda M."/>
            <person name="Papenfuss A.T."/>
            <person name="Parra Z.E."/>
            <person name="Pollock D.D."/>
            <person name="Ray D.A."/>
            <person name="Schein J.E."/>
            <person name="Speed T.P."/>
            <person name="Thompson K."/>
            <person name="VandeBerg J.L."/>
            <person name="Wade C.M."/>
            <person name="Walker J.A."/>
            <person name="Waters P.D."/>
            <person name="Webber C."/>
            <person name="Weidman J.R."/>
            <person name="Xie X."/>
            <person name="Zody M.C."/>
            <person name="Baldwin J."/>
            <person name="Abdouelleil A."/>
            <person name="Abdulkadir J."/>
            <person name="Abebe A."/>
            <person name="Abera B."/>
            <person name="Abreu J."/>
            <person name="Acer S.C."/>
            <person name="Aftuck L."/>
            <person name="Alexander A."/>
            <person name="An P."/>
            <person name="Anderson E."/>
            <person name="Anderson S."/>
            <person name="Arachi H."/>
            <person name="Azer M."/>
            <person name="Bachantsang P."/>
            <person name="Barry A."/>
            <person name="Bayul T."/>
            <person name="Berlin A."/>
            <person name="Bessette D."/>
            <person name="Bloom T."/>
            <person name="Bloom T."/>
            <person name="Boguslavskiy L."/>
            <person name="Bonnet C."/>
            <person name="Boukhgalter B."/>
            <person name="Bourzgui I."/>
            <person name="Brown A."/>
            <person name="Cahill P."/>
            <person name="Channer S."/>
            <person name="Cheshatsang Y."/>
            <person name="Chuda L."/>
            <person name="Citroen M."/>
            <person name="Collymore A."/>
            <person name="Cooke P."/>
            <person name="Costello M."/>
            <person name="D'Aco K."/>
            <person name="Daza R."/>
            <person name="De Haan G."/>
            <person name="DeGray S."/>
            <person name="DeMaso C."/>
            <person name="Dhargay N."/>
            <person name="Dooley K."/>
            <person name="Dooley E."/>
            <person name="Doricent M."/>
            <person name="Dorje P."/>
            <person name="Dorjee K."/>
            <person name="Dupes A."/>
            <person name="Elong R."/>
            <person name="Falk J."/>
            <person name="Farina A."/>
            <person name="Faro S."/>
            <person name="Ferguson D."/>
            <person name="Fisher S."/>
            <person name="Foley C.D."/>
            <person name="Franke A."/>
            <person name="Friedrich D."/>
            <person name="Gadbois L."/>
            <person name="Gearin G."/>
            <person name="Gearin C.R."/>
            <person name="Giannoukos G."/>
            <person name="Goode T."/>
            <person name="Graham J."/>
            <person name="Grandbois E."/>
            <person name="Grewal S."/>
            <person name="Gyaltsen K."/>
            <person name="Hafez N."/>
            <person name="Hagos B."/>
            <person name="Hall J."/>
            <person name="Henson C."/>
            <person name="Hollinger A."/>
            <person name="Honan T."/>
            <person name="Huard M.D."/>
            <person name="Hughes L."/>
            <person name="Hurhula B."/>
            <person name="Husby M.E."/>
            <person name="Kamat A."/>
            <person name="Kanga B."/>
            <person name="Kashin S."/>
            <person name="Khazanovich D."/>
            <person name="Kisner P."/>
            <person name="Lance K."/>
            <person name="Lara M."/>
            <person name="Lee W."/>
            <person name="Lennon N."/>
            <person name="Letendre F."/>
            <person name="LeVine R."/>
            <person name="Lipovsky A."/>
            <person name="Liu X."/>
            <person name="Liu J."/>
            <person name="Liu S."/>
            <person name="Lokyitsang T."/>
            <person name="Lokyitsang Y."/>
            <person name="Lubonja R."/>
            <person name="Lui A."/>
            <person name="MacDonald P."/>
            <person name="Magnisalis V."/>
            <person name="Maru K."/>
            <person name="Matthews C."/>
            <person name="McCusker W."/>
            <person name="McDonough S."/>
            <person name="Mehta T."/>
            <person name="Meldrim J."/>
            <person name="Meneus L."/>
            <person name="Mihai O."/>
            <person name="Mihalev A."/>
            <person name="Mihova T."/>
            <person name="Mittelman R."/>
            <person name="Mlenga V."/>
            <person name="Montmayeur A."/>
            <person name="Mulrain L."/>
            <person name="Navidi A."/>
            <person name="Naylor J."/>
            <person name="Negash T."/>
            <person name="Nguyen T."/>
            <person name="Nguyen N."/>
            <person name="Nicol R."/>
            <person name="Norbu C."/>
            <person name="Norbu N."/>
            <person name="Novod N."/>
            <person name="O'Neill B."/>
            <person name="Osman S."/>
            <person name="Markiewicz E."/>
            <person name="Oyono O.L."/>
            <person name="Patti C."/>
            <person name="Phunkhang P."/>
            <person name="Pierre F."/>
            <person name="Priest M."/>
            <person name="Raghuraman S."/>
            <person name="Rege F."/>
            <person name="Reyes R."/>
            <person name="Rise C."/>
            <person name="Rogov P."/>
            <person name="Ross K."/>
            <person name="Ryan E."/>
            <person name="Settipalli S."/>
            <person name="Shea T."/>
            <person name="Sherpa N."/>
            <person name="Shi L."/>
            <person name="Shih D."/>
            <person name="Sparrow T."/>
            <person name="Spaulding J."/>
            <person name="Stalker J."/>
            <person name="Stange-Thomann N."/>
            <person name="Stavropoulos S."/>
            <person name="Stone C."/>
            <person name="Strader C."/>
            <person name="Tesfaye S."/>
            <person name="Thomson T."/>
            <person name="Thoulutsang Y."/>
            <person name="Thoulutsang D."/>
            <person name="Topham K."/>
            <person name="Topping I."/>
            <person name="Tsamla T."/>
            <person name="Vassiliev H."/>
            <person name="Vo A."/>
            <person name="Wangchuk T."/>
            <person name="Wangdi T."/>
            <person name="Weiand M."/>
            <person name="Wilkinson J."/>
            <person name="Wilson A."/>
            <person name="Yadav S."/>
            <person name="Young G."/>
            <person name="Yu Q."/>
            <person name="Zembek L."/>
            <person name="Zhong D."/>
            <person name="Zimmer A."/>
            <person name="Zwirko Z."/>
            <person name="Jaffe D.B."/>
            <person name="Alvarez P."/>
            <person name="Brockman W."/>
            <person name="Butler J."/>
            <person name="Chin C."/>
            <person name="Gnerre S."/>
            <person name="MacCallum I."/>
            <person name="Graves J.A."/>
            <person name="Ponting C.P."/>
            <person name="Breen M."/>
            <person name="Samollow P.B."/>
            <person name="Lander E.S."/>
            <person name="Lindblad-Toh K."/>
        </authorList>
    </citation>
    <scope>NUCLEOTIDE SEQUENCE [LARGE SCALE GENOMIC DNA]</scope>
</reference>
<evidence type="ECO:0000313" key="12">
    <source>
        <dbReference type="Ensembl" id="ENSMODP00000057861.1"/>
    </source>
</evidence>
<keyword evidence="13" id="KW-1185">Reference proteome</keyword>
<dbReference type="SUPFAM" id="SSF57302">
    <property type="entry name" value="Snake toxin-like"/>
    <property type="match status" value="1"/>
</dbReference>
<evidence type="ECO:0000256" key="1">
    <source>
        <dbReference type="ARBA" id="ARBA00004609"/>
    </source>
</evidence>
<dbReference type="GO" id="GO:0016020">
    <property type="term" value="C:membrane"/>
    <property type="evidence" value="ECO:0000318"/>
    <property type="project" value="GO_Central"/>
</dbReference>
<dbReference type="InParanoid" id="A0A5F8HD53"/>
<accession>A0A5F8HD53</accession>
<feature type="domain" description="UPAR/Ly6" evidence="11">
    <location>
        <begin position="10"/>
        <end position="88"/>
    </location>
</feature>
<comment type="subcellular location">
    <subcellularLocation>
        <location evidence="1">Cell membrane</location>
        <topology evidence="1">Lipid-anchor</topology>
        <topology evidence="1">GPI-anchor</topology>
    </subcellularLocation>
</comment>
<evidence type="ECO:0000313" key="13">
    <source>
        <dbReference type="Proteomes" id="UP000002280"/>
    </source>
</evidence>
<dbReference type="AlphaFoldDB" id="A0A5F8HD53"/>
<keyword evidence="4" id="KW-0732">Signal</keyword>
<dbReference type="GO" id="GO:0035036">
    <property type="term" value="P:sperm-egg recognition"/>
    <property type="evidence" value="ECO:0000318"/>
    <property type="project" value="GO_Central"/>
</dbReference>
<dbReference type="Proteomes" id="UP000002280">
    <property type="component" value="Chromosome X"/>
</dbReference>
<keyword evidence="10" id="KW-0812">Transmembrane</keyword>
<dbReference type="InterPro" id="IPR046354">
    <property type="entry name" value="SPACA4/Bouncer"/>
</dbReference>
<dbReference type="Gene3D" id="2.10.60.10">
    <property type="entry name" value="CD59"/>
    <property type="match status" value="1"/>
</dbReference>
<dbReference type="Pfam" id="PF00021">
    <property type="entry name" value="UPAR_LY6"/>
    <property type="match status" value="1"/>
</dbReference>
<evidence type="ECO:0000256" key="5">
    <source>
        <dbReference type="ARBA" id="ARBA00023136"/>
    </source>
</evidence>
<evidence type="ECO:0000256" key="7">
    <source>
        <dbReference type="ARBA" id="ARBA00023180"/>
    </source>
</evidence>
<reference evidence="12" key="3">
    <citation type="submission" date="2025-09" db="UniProtKB">
        <authorList>
            <consortium name="Ensembl"/>
        </authorList>
    </citation>
    <scope>IDENTIFICATION</scope>
</reference>
<dbReference type="STRING" id="13616.ENSMODP00000057861"/>
<evidence type="ECO:0000256" key="6">
    <source>
        <dbReference type="ARBA" id="ARBA00023157"/>
    </source>
</evidence>
<proteinExistence type="inferred from homology"/>
<dbReference type="PANTHER" id="PTHR47613:SF1">
    <property type="entry name" value="SPERM ACROSOME MEMBRANE-ASSOCIATED PROTEIN 4"/>
    <property type="match status" value="1"/>
</dbReference>
<evidence type="ECO:0000259" key="11">
    <source>
        <dbReference type="Pfam" id="PF00021"/>
    </source>
</evidence>
<dbReference type="GO" id="GO:0098552">
    <property type="term" value="C:side of membrane"/>
    <property type="evidence" value="ECO:0007669"/>
    <property type="project" value="UniProtKB-KW"/>
</dbReference>
<protein>
    <recommendedName>
        <fullName evidence="11">UPAR/Ly6 domain-containing protein</fullName>
    </recommendedName>
</protein>
<dbReference type="InterPro" id="IPR045860">
    <property type="entry name" value="Snake_toxin-like_sf"/>
</dbReference>
<dbReference type="OMA" id="QNKGCTR"/>
<keyword evidence="6" id="KW-1015">Disulfide bond</keyword>
<dbReference type="FunCoup" id="A0A5F8HD53">
    <property type="interactions" value="58"/>
</dbReference>
<keyword evidence="7" id="KW-0325">Glycoprotein</keyword>
<evidence type="ECO:0000256" key="2">
    <source>
        <dbReference type="ARBA" id="ARBA00022475"/>
    </source>
</evidence>
<comment type="similarity">
    <text evidence="9">Belongs to the SPACA4/bouncer family.</text>
</comment>
<dbReference type="PANTHER" id="PTHR47613">
    <property type="entry name" value="SPERM ACROSOME MEMBRANE-ASSOCIATED PROTEIN 4"/>
    <property type="match status" value="1"/>
</dbReference>
<keyword evidence="5 10" id="KW-0472">Membrane</keyword>
<evidence type="ECO:0000256" key="9">
    <source>
        <dbReference type="ARBA" id="ARBA00029446"/>
    </source>
</evidence>
<dbReference type="Ensembl" id="ENSMODT00000066989.1">
    <property type="protein sequence ID" value="ENSMODP00000057861.1"/>
    <property type="gene ID" value="ENSMODG00000045389.1"/>
</dbReference>
<evidence type="ECO:0000256" key="4">
    <source>
        <dbReference type="ARBA" id="ARBA00022729"/>
    </source>
</evidence>
<organism evidence="12 13">
    <name type="scientific">Monodelphis domestica</name>
    <name type="common">Gray short-tailed opossum</name>
    <dbReference type="NCBI Taxonomy" id="13616"/>
    <lineage>
        <taxon>Eukaryota</taxon>
        <taxon>Metazoa</taxon>
        <taxon>Chordata</taxon>
        <taxon>Craniata</taxon>
        <taxon>Vertebrata</taxon>
        <taxon>Euteleostomi</taxon>
        <taxon>Mammalia</taxon>
        <taxon>Metatheria</taxon>
        <taxon>Didelphimorphia</taxon>
        <taxon>Didelphidae</taxon>
        <taxon>Monodelphis</taxon>
    </lineage>
</organism>
<reference evidence="12" key="2">
    <citation type="submission" date="2025-08" db="UniProtKB">
        <authorList>
            <consortium name="Ensembl"/>
        </authorList>
    </citation>
    <scope>IDENTIFICATION</scope>
</reference>
<name>A0A5F8HD53_MONDO</name>
<dbReference type="InterPro" id="IPR016054">
    <property type="entry name" value="LY6_UPA_recep-like"/>
</dbReference>
<keyword evidence="2" id="KW-1003">Cell membrane</keyword>
<dbReference type="GO" id="GO:0005886">
    <property type="term" value="C:plasma membrane"/>
    <property type="evidence" value="ECO:0007669"/>
    <property type="project" value="UniProtKB-SubCell"/>
</dbReference>
<dbReference type="Bgee" id="ENSMODG00000045389">
    <property type="expression patterns" value="Expressed in spermatocyte and 3 other cell types or tissues"/>
</dbReference>
<keyword evidence="10" id="KW-1133">Transmembrane helix</keyword>
<sequence>GALPSPTIPARRCYYCDMTEITECREIPMHCEKGEDCFIGLAVATGFPHIISKGCMEAMFCGHEQIIVYMGITYNLTTYCCWWELCNTGQLEQLLFEPNVSTMTAVLIGLLVFLILCWLV</sequence>
<keyword evidence="3" id="KW-0336">GPI-anchor</keyword>
<dbReference type="GeneTree" id="ENSGT00510000049347"/>
<feature type="transmembrane region" description="Helical" evidence="10">
    <location>
        <begin position="100"/>
        <end position="119"/>
    </location>
</feature>